<dbReference type="AlphaFoldDB" id="A0A1L3J2U3"/>
<feature type="domain" description="TonB-dependent receptor plug" evidence="5">
    <location>
        <begin position="150"/>
        <end position="228"/>
    </location>
</feature>
<dbReference type="SUPFAM" id="SSF56935">
    <property type="entry name" value="Porins"/>
    <property type="match status" value="1"/>
</dbReference>
<dbReference type="RefSeq" id="WP_072552093.1">
    <property type="nucleotide sequence ID" value="NZ_CP018153.1"/>
</dbReference>
<feature type="chain" id="PRO_5012837624" evidence="4">
    <location>
        <begin position="25"/>
        <end position="843"/>
    </location>
</feature>
<keyword evidence="3" id="KW-0998">Cell outer membrane</keyword>
<dbReference type="Gene3D" id="2.170.130.10">
    <property type="entry name" value="TonB-dependent receptor, plug domain"/>
    <property type="match status" value="1"/>
</dbReference>
<dbReference type="KEGG" id="grl:LPB144_03010"/>
<evidence type="ECO:0000256" key="3">
    <source>
        <dbReference type="ARBA" id="ARBA00023237"/>
    </source>
</evidence>
<dbReference type="InterPro" id="IPR012910">
    <property type="entry name" value="Plug_dom"/>
</dbReference>
<dbReference type="OrthoDB" id="8764943at2"/>
<gene>
    <name evidence="7" type="ORF">LPB144_03010</name>
</gene>
<dbReference type="InterPro" id="IPR041700">
    <property type="entry name" value="OMP_b-brl_3"/>
</dbReference>
<evidence type="ECO:0000256" key="1">
    <source>
        <dbReference type="ARBA" id="ARBA00004442"/>
    </source>
</evidence>
<evidence type="ECO:0000313" key="7">
    <source>
        <dbReference type="EMBL" id="APG59438.1"/>
    </source>
</evidence>
<keyword evidence="2" id="KW-0472">Membrane</keyword>
<comment type="subcellular location">
    <subcellularLocation>
        <location evidence="1">Cell outer membrane</location>
    </subcellularLocation>
</comment>
<dbReference type="PANTHER" id="PTHR40980">
    <property type="entry name" value="PLUG DOMAIN-CONTAINING PROTEIN"/>
    <property type="match status" value="1"/>
</dbReference>
<dbReference type="Proteomes" id="UP000182510">
    <property type="component" value="Chromosome"/>
</dbReference>
<dbReference type="STRING" id="1913577.LPB144_03010"/>
<name>A0A1L3J2U3_9FLAO</name>
<dbReference type="EMBL" id="CP018153">
    <property type="protein sequence ID" value="APG59438.1"/>
    <property type="molecule type" value="Genomic_DNA"/>
</dbReference>
<dbReference type="Gene3D" id="2.60.40.1120">
    <property type="entry name" value="Carboxypeptidase-like, regulatory domain"/>
    <property type="match status" value="1"/>
</dbReference>
<feature type="domain" description="Outer membrane protein beta-barrel" evidence="6">
    <location>
        <begin position="389"/>
        <end position="819"/>
    </location>
</feature>
<keyword evidence="4" id="KW-0732">Signal</keyword>
<keyword evidence="7" id="KW-0675">Receptor</keyword>
<dbReference type="InterPro" id="IPR008969">
    <property type="entry name" value="CarboxyPept-like_regulatory"/>
</dbReference>
<dbReference type="Pfam" id="PF07715">
    <property type="entry name" value="Plug"/>
    <property type="match status" value="1"/>
</dbReference>
<accession>A0A1L3J2U3</accession>
<reference evidence="7 8" key="1">
    <citation type="submission" date="2016-11" db="EMBL/GenBank/DDBJ databases">
        <title>Gramella sp. LPB0144 isolated from marine environment.</title>
        <authorList>
            <person name="Kim E."/>
            <person name="Yi H."/>
        </authorList>
    </citation>
    <scope>NUCLEOTIDE SEQUENCE [LARGE SCALE GENOMIC DNA]</scope>
    <source>
        <strain evidence="7 8">LPB0144</strain>
    </source>
</reference>
<dbReference type="Pfam" id="PF14905">
    <property type="entry name" value="OMP_b-brl_3"/>
    <property type="match status" value="1"/>
</dbReference>
<evidence type="ECO:0000259" key="5">
    <source>
        <dbReference type="Pfam" id="PF07715"/>
    </source>
</evidence>
<dbReference type="InterPro" id="IPR037066">
    <property type="entry name" value="Plug_dom_sf"/>
</dbReference>
<dbReference type="Gene3D" id="2.40.170.20">
    <property type="entry name" value="TonB-dependent receptor, beta-barrel domain"/>
    <property type="match status" value="1"/>
</dbReference>
<proteinExistence type="predicted"/>
<protein>
    <submittedName>
        <fullName evidence="7">TonB-dependent receptor</fullName>
    </submittedName>
</protein>
<dbReference type="SUPFAM" id="SSF49464">
    <property type="entry name" value="Carboxypeptidase regulatory domain-like"/>
    <property type="match status" value="1"/>
</dbReference>
<evidence type="ECO:0000256" key="2">
    <source>
        <dbReference type="ARBA" id="ARBA00023136"/>
    </source>
</evidence>
<dbReference type="PANTHER" id="PTHR40980:SF4">
    <property type="entry name" value="TONB-DEPENDENT RECEPTOR-LIKE BETA-BARREL DOMAIN-CONTAINING PROTEIN"/>
    <property type="match status" value="1"/>
</dbReference>
<evidence type="ECO:0000259" key="6">
    <source>
        <dbReference type="Pfam" id="PF14905"/>
    </source>
</evidence>
<dbReference type="GO" id="GO:0009279">
    <property type="term" value="C:cell outer membrane"/>
    <property type="evidence" value="ECO:0007669"/>
    <property type="project" value="UniProtKB-SubCell"/>
</dbReference>
<keyword evidence="8" id="KW-1185">Reference proteome</keyword>
<evidence type="ECO:0000313" key="8">
    <source>
        <dbReference type="Proteomes" id="UP000182510"/>
    </source>
</evidence>
<sequence>MSLKTNLAFSLFLGLFTVFNFNSAAQRGADYTISGKVIDNELEVPLEYATISIINVNNPKDLNGGVTDRNGEFSVKVKPGTYNILIEFISYETKEFQNRKITGDMNLGTVPLGLGSENLDEVVVRAETTQVDVRLDKKIYNIGKDLTTAGGTVSDALNNVPSVSVDIEGGISLRGNENVRILINGKPSAMAGFGGTDVLGQLPAEAIERVEVITSPSARYDAEGTAGIINIILRKKETLGFNGSLTLNGGYPENAGISANLNYRTENYNLFTTTGYRYSESPGSGFFDTRYFNARNDAFLNGIEYDRNVENRDYDRINRGFNTNFGMEYYLSDMSSITGAVFYRLGDDKDVTTNINDYYFQNSSILGTRRIETENEEDESLQFSLNYVKKFDNSGHKLTADFQFENDNEIQDSFINEPVVYNNTDETGITIPREKTLTTEDQKEYLIQADYVLPIGEESQFEAGYRGNFENEVTDYTLLQEDANGVLQVNKNQTNIFDYSENVQALYSQYGTKFGDFSFLLGLRLENTNLKGKIDSELTEAELQEEFSFEIDTDFDNNYLGLFPTLNVIYELGEEENITLGYNRRINRPRGWYINPFPSRSSRNNIFQGNPNLNPAFSNAFDLGYLKRWEKFTLTSSIYYQRETDAFERVSEEVMITGPDGAEVEVIRSIPFNLATNDRSGAELGFLYNPADWLRLNGSVNFFQFKLNGEFNGVDYSQENSSWFGRFSSKVSLPGKIDWQTNAFYRGASDEIQGRRDGILSIDLAFSKEIFNENATISLNMRDILNGRRRSQFTSTEFFEQNSEFQWRQGQSVNLSFIYRFNQKKQRQDRRNNADFDDEGGEF</sequence>
<dbReference type="Pfam" id="PF13715">
    <property type="entry name" value="CarbopepD_reg_2"/>
    <property type="match status" value="1"/>
</dbReference>
<evidence type="ECO:0000256" key="4">
    <source>
        <dbReference type="SAM" id="SignalP"/>
    </source>
</evidence>
<organism evidence="7 8">
    <name type="scientific">Christiangramia salexigens</name>
    <dbReference type="NCBI Taxonomy" id="1913577"/>
    <lineage>
        <taxon>Bacteria</taxon>
        <taxon>Pseudomonadati</taxon>
        <taxon>Bacteroidota</taxon>
        <taxon>Flavobacteriia</taxon>
        <taxon>Flavobacteriales</taxon>
        <taxon>Flavobacteriaceae</taxon>
        <taxon>Christiangramia</taxon>
    </lineage>
</organism>
<dbReference type="InterPro" id="IPR036942">
    <property type="entry name" value="Beta-barrel_TonB_sf"/>
</dbReference>
<feature type="signal peptide" evidence="4">
    <location>
        <begin position="1"/>
        <end position="24"/>
    </location>
</feature>